<organism evidence="2 3">
    <name type="scientific">Methylomonas paludis</name>
    <dbReference type="NCBI Taxonomy" id="1173101"/>
    <lineage>
        <taxon>Bacteria</taxon>
        <taxon>Pseudomonadati</taxon>
        <taxon>Pseudomonadota</taxon>
        <taxon>Gammaproteobacteria</taxon>
        <taxon>Methylococcales</taxon>
        <taxon>Methylococcaceae</taxon>
        <taxon>Methylomonas</taxon>
    </lineage>
</organism>
<name>A0A975RA35_9GAMM</name>
<dbReference type="SUPFAM" id="SSF48317">
    <property type="entry name" value="Acid phosphatase/Vanadium-dependent haloperoxidase"/>
    <property type="match status" value="1"/>
</dbReference>
<gene>
    <name evidence="2" type="ORF">KEF85_06230</name>
</gene>
<dbReference type="CDD" id="cd03398">
    <property type="entry name" value="PAP2_haloperoxidase"/>
    <property type="match status" value="1"/>
</dbReference>
<protein>
    <submittedName>
        <fullName evidence="2">Vanadium-dependent haloperoxidase</fullName>
    </submittedName>
</protein>
<dbReference type="EMBL" id="CP073754">
    <property type="protein sequence ID" value="QWF72050.1"/>
    <property type="molecule type" value="Genomic_DNA"/>
</dbReference>
<accession>A0A975RA35</accession>
<evidence type="ECO:0000313" key="3">
    <source>
        <dbReference type="Proteomes" id="UP000676649"/>
    </source>
</evidence>
<proteinExistence type="predicted"/>
<sequence length="541" mass="55941">MKKLKLQSPSSLTAIAVAVASVLFAGQAAADAVTDWNLNAIKATKGVDPAQGTGGTASIALNSNVATRIEAISSRAVFDAVNAINHFSANTYYYSGSFSSGVSANSASAAAAQAAHDVLLGTLPTTSAWTNTRAWLDSQLSTYLTTLGVSAGDAGISAGQQAAAAALAARGADFSAIRTTYTPSTNLYVNASNALAVNATGNPGVGLWRPSNGGAGVVDPNTGAPSGFDGTGAIVPAAAIDFNWKNVTPFTVSSEEKQELVALVPPSLVIGSTEYTQELAFVQSHGQNFANPGSRTSDQLLQALYYKQDAELTVNELARLGSAARGFTLNQNAKLFAAVDSVIADARIAAFQSKYDLLFWRPVTSLNADSTGAATTYNWKPLGTTPSHPSSTSGHSTTVSSGLEVLRAFFQSDYILPSKAAVTLSTLPWLVGTNNGTGQLAAPISGQDGTSRSVTTLTQAQLENGRSRIYLGVHYGIDDFQGQTLGLSFADHVLSAQADPAIRGTNIYRGNSSVVSIGNLYSTFVTNSAVSGFYGLSGFVR</sequence>
<dbReference type="Gene3D" id="1.10.606.20">
    <property type="match status" value="1"/>
</dbReference>
<feature type="chain" id="PRO_5037064092" evidence="1">
    <location>
        <begin position="31"/>
        <end position="541"/>
    </location>
</feature>
<dbReference type="Proteomes" id="UP000676649">
    <property type="component" value="Chromosome"/>
</dbReference>
<keyword evidence="3" id="KW-1185">Reference proteome</keyword>
<dbReference type="InterPro" id="IPR052559">
    <property type="entry name" value="V-haloperoxidase"/>
</dbReference>
<dbReference type="KEGG" id="mpad:KEF85_06230"/>
<dbReference type="AlphaFoldDB" id="A0A975RA35"/>
<feature type="signal peptide" evidence="1">
    <location>
        <begin position="1"/>
        <end position="30"/>
    </location>
</feature>
<dbReference type="PANTHER" id="PTHR34599:SF1">
    <property type="entry name" value="PHOSPHATIDIC ACID PHOSPHATASE TYPE 2_HALOPEROXIDASE DOMAIN-CONTAINING PROTEIN"/>
    <property type="match status" value="1"/>
</dbReference>
<dbReference type="PANTHER" id="PTHR34599">
    <property type="entry name" value="PEROXIDASE-RELATED"/>
    <property type="match status" value="1"/>
</dbReference>
<evidence type="ECO:0000256" key="1">
    <source>
        <dbReference type="SAM" id="SignalP"/>
    </source>
</evidence>
<evidence type="ECO:0000313" key="2">
    <source>
        <dbReference type="EMBL" id="QWF72050.1"/>
    </source>
</evidence>
<keyword evidence="1" id="KW-0732">Signal</keyword>
<dbReference type="InterPro" id="IPR036938">
    <property type="entry name" value="PAP2/HPO_sf"/>
</dbReference>
<dbReference type="RefSeq" id="WP_215584112.1">
    <property type="nucleotide sequence ID" value="NZ_CP073754.1"/>
</dbReference>
<reference evidence="2" key="1">
    <citation type="submission" date="2021-04" db="EMBL/GenBank/DDBJ databases">
        <title>Draft genome sequence data of methanotrophic Methylovulum sp. strain S1L and Methylomonas sp. strain S2AM isolated from boreal lake water columns.</title>
        <authorList>
            <person name="Rissanen A.J."/>
            <person name="Mangayil R."/>
            <person name="Svenning M.M."/>
            <person name="Khanongnuch R."/>
        </authorList>
    </citation>
    <scope>NUCLEOTIDE SEQUENCE</scope>
    <source>
        <strain evidence="2">S2AM</strain>
    </source>
</reference>